<protein>
    <submittedName>
        <fullName evidence="1">Uncharacterized protein</fullName>
    </submittedName>
</protein>
<dbReference type="EMBL" id="CP006720">
    <property type="protein sequence ID" value="AHI57877.1"/>
    <property type="molecule type" value="Genomic_DNA"/>
</dbReference>
<keyword evidence="2" id="KW-1185">Reference proteome</keyword>
<name>W6AL28_9MOLU</name>
<gene>
    <name evidence="1" type="ORF">P344_02660</name>
</gene>
<dbReference type="KEGG" id="smia:P344_02660"/>
<proteinExistence type="predicted"/>
<dbReference type="HOGENOM" id="CLU_3048139_0_0_14"/>
<reference evidence="1 2" key="1">
    <citation type="submission" date="2013-09" db="EMBL/GenBank/DDBJ databases">
        <title>Complete genome sequence of Spiroplasma mirum suckling mouse cataract agent.</title>
        <authorList>
            <person name="Landry C.A."/>
            <person name="Bastian F.O."/>
            <person name="Thune R.L."/>
        </authorList>
    </citation>
    <scope>NUCLEOTIDE SEQUENCE [LARGE SCALE GENOMIC DNA]</scope>
    <source>
        <strain evidence="1 2">SMCA</strain>
    </source>
</reference>
<dbReference type="PATRIC" id="fig|838561.3.peg.513"/>
<evidence type="ECO:0000313" key="1">
    <source>
        <dbReference type="EMBL" id="AHI57877.1"/>
    </source>
</evidence>
<accession>W6AL28</accession>
<sequence length="54" mass="6156">MQPPQPSDVVLKYEVQKVKITNLKYGNLKIPSWSVIPCEVKTKSLVIKVSWLTT</sequence>
<dbReference type="STRING" id="838561.P344_02660"/>
<dbReference type="Proteomes" id="UP000019260">
    <property type="component" value="Chromosome"/>
</dbReference>
<dbReference type="AlphaFoldDB" id="W6AL28"/>
<evidence type="ECO:0000313" key="2">
    <source>
        <dbReference type="Proteomes" id="UP000019260"/>
    </source>
</evidence>
<organism evidence="1 2">
    <name type="scientific">Spiroplasma mirum ATCC 29335</name>
    <dbReference type="NCBI Taxonomy" id="838561"/>
    <lineage>
        <taxon>Bacteria</taxon>
        <taxon>Bacillati</taxon>
        <taxon>Mycoplasmatota</taxon>
        <taxon>Mollicutes</taxon>
        <taxon>Entomoplasmatales</taxon>
        <taxon>Spiroplasmataceae</taxon>
        <taxon>Spiroplasma</taxon>
    </lineage>
</organism>
<dbReference type="RefSeq" id="WP_156028518.1">
    <property type="nucleotide sequence ID" value="NZ_CP002082.1"/>
</dbReference>